<accession>A0A6L7G207</accession>
<keyword evidence="3" id="KW-1185">Reference proteome</keyword>
<proteinExistence type="predicted"/>
<dbReference type="RefSeq" id="WP_160892850.1">
    <property type="nucleotide sequence ID" value="NZ_WUMU01000004.1"/>
</dbReference>
<organism evidence="2 3">
    <name type="scientific">Pseudooceanicola albus</name>
    <dbReference type="NCBI Taxonomy" id="2692189"/>
    <lineage>
        <taxon>Bacteria</taxon>
        <taxon>Pseudomonadati</taxon>
        <taxon>Pseudomonadota</taxon>
        <taxon>Alphaproteobacteria</taxon>
        <taxon>Rhodobacterales</taxon>
        <taxon>Paracoccaceae</taxon>
        <taxon>Pseudooceanicola</taxon>
    </lineage>
</organism>
<sequence>MPFRVFFVVLLSAGIAGGLTIWALTALGNKGLWVPAVFIALALVARFKAGPRL</sequence>
<dbReference type="EMBL" id="WUMU01000004">
    <property type="protein sequence ID" value="MXN17487.1"/>
    <property type="molecule type" value="Genomic_DNA"/>
</dbReference>
<feature type="transmembrane region" description="Helical" evidence="1">
    <location>
        <begin position="5"/>
        <end position="25"/>
    </location>
</feature>
<dbReference type="Proteomes" id="UP000477911">
    <property type="component" value="Unassembled WGS sequence"/>
</dbReference>
<keyword evidence="1" id="KW-0812">Transmembrane</keyword>
<dbReference type="AlphaFoldDB" id="A0A6L7G207"/>
<keyword evidence="1" id="KW-1133">Transmembrane helix</keyword>
<evidence type="ECO:0000313" key="2">
    <source>
        <dbReference type="EMBL" id="MXN17487.1"/>
    </source>
</evidence>
<comment type="caution">
    <text evidence="2">The sequence shown here is derived from an EMBL/GenBank/DDBJ whole genome shotgun (WGS) entry which is preliminary data.</text>
</comment>
<reference evidence="2 3" key="1">
    <citation type="submission" date="2019-12" db="EMBL/GenBank/DDBJ databases">
        <authorList>
            <person name="Li M."/>
        </authorList>
    </citation>
    <scope>NUCLEOTIDE SEQUENCE [LARGE SCALE GENOMIC DNA]</scope>
    <source>
        <strain evidence="2 3">GBMRC 2024</strain>
    </source>
</reference>
<gene>
    <name evidence="2" type="ORF">GR170_06555</name>
</gene>
<evidence type="ECO:0000256" key="1">
    <source>
        <dbReference type="SAM" id="Phobius"/>
    </source>
</evidence>
<feature type="transmembrane region" description="Helical" evidence="1">
    <location>
        <begin position="31"/>
        <end position="49"/>
    </location>
</feature>
<keyword evidence="1" id="KW-0472">Membrane</keyword>
<evidence type="ECO:0000313" key="3">
    <source>
        <dbReference type="Proteomes" id="UP000477911"/>
    </source>
</evidence>
<protein>
    <submittedName>
        <fullName evidence="2">Uncharacterized protein</fullName>
    </submittedName>
</protein>
<name>A0A6L7G207_9RHOB</name>